<dbReference type="EMBL" id="JACHVC010000013">
    <property type="protein sequence ID" value="MBC2607953.1"/>
    <property type="molecule type" value="Genomic_DNA"/>
</dbReference>
<dbReference type="AlphaFoldDB" id="A0A7X1EA71"/>
<comment type="caution">
    <text evidence="3">The sequence shown here is derived from an EMBL/GenBank/DDBJ whole genome shotgun (WGS) entry which is preliminary data.</text>
</comment>
<protein>
    <submittedName>
        <fullName evidence="3">ABC transporter substrate-binding protein</fullName>
    </submittedName>
</protein>
<dbReference type="PANTHER" id="PTHR31528:SF3">
    <property type="entry name" value="THIAMINE BIOSYNTHESIS PROTEIN HI_0357-RELATED"/>
    <property type="match status" value="1"/>
</dbReference>
<dbReference type="PANTHER" id="PTHR31528">
    <property type="entry name" value="4-AMINO-5-HYDROXYMETHYL-2-METHYLPYRIMIDINE PHOSPHATE SYNTHASE THI11-RELATED"/>
    <property type="match status" value="1"/>
</dbReference>
<reference evidence="3 4" key="1">
    <citation type="submission" date="2020-07" db="EMBL/GenBank/DDBJ databases">
        <authorList>
            <person name="Feng X."/>
        </authorList>
    </citation>
    <scope>NUCLEOTIDE SEQUENCE [LARGE SCALE GENOMIC DNA]</scope>
    <source>
        <strain evidence="3 4">JCM23202</strain>
    </source>
</reference>
<keyword evidence="1" id="KW-0732">Signal</keyword>
<dbReference type="InterPro" id="IPR015168">
    <property type="entry name" value="SsuA/THI5"/>
</dbReference>
<evidence type="ECO:0000313" key="3">
    <source>
        <dbReference type="EMBL" id="MBC2607953.1"/>
    </source>
</evidence>
<dbReference type="Gene3D" id="3.40.190.10">
    <property type="entry name" value="Periplasmic binding protein-like II"/>
    <property type="match status" value="2"/>
</dbReference>
<proteinExistence type="predicted"/>
<dbReference type="Proteomes" id="UP000526501">
    <property type="component" value="Unassembled WGS sequence"/>
</dbReference>
<dbReference type="GO" id="GO:0009228">
    <property type="term" value="P:thiamine biosynthetic process"/>
    <property type="evidence" value="ECO:0007669"/>
    <property type="project" value="InterPro"/>
</dbReference>
<dbReference type="SUPFAM" id="SSF53850">
    <property type="entry name" value="Periplasmic binding protein-like II"/>
    <property type="match status" value="1"/>
</dbReference>
<feature type="domain" description="SsuA/THI5-like" evidence="2">
    <location>
        <begin position="46"/>
        <end position="240"/>
    </location>
</feature>
<dbReference type="RefSeq" id="WP_185661815.1">
    <property type="nucleotide sequence ID" value="NZ_CAWPOO010000013.1"/>
</dbReference>
<dbReference type="InterPro" id="IPR027939">
    <property type="entry name" value="NMT1/THI5"/>
</dbReference>
<organism evidence="3 4">
    <name type="scientific">Pelagicoccus albus</name>
    <dbReference type="NCBI Taxonomy" id="415222"/>
    <lineage>
        <taxon>Bacteria</taxon>
        <taxon>Pseudomonadati</taxon>
        <taxon>Verrucomicrobiota</taxon>
        <taxon>Opitutia</taxon>
        <taxon>Puniceicoccales</taxon>
        <taxon>Pelagicoccaceae</taxon>
        <taxon>Pelagicoccus</taxon>
    </lineage>
</organism>
<dbReference type="Pfam" id="PF09084">
    <property type="entry name" value="NMT1"/>
    <property type="match status" value="1"/>
</dbReference>
<name>A0A7X1EA71_9BACT</name>
<gene>
    <name evidence="3" type="ORF">H5P27_18000</name>
</gene>
<evidence type="ECO:0000256" key="1">
    <source>
        <dbReference type="SAM" id="SignalP"/>
    </source>
</evidence>
<accession>A0A7X1EA71</accession>
<evidence type="ECO:0000259" key="2">
    <source>
        <dbReference type="Pfam" id="PF09084"/>
    </source>
</evidence>
<feature type="signal peptide" evidence="1">
    <location>
        <begin position="1"/>
        <end position="19"/>
    </location>
</feature>
<sequence length="325" mass="36143">MMKHWVYPLFAFSALLCLAGCGEKESEDGAKKVRFQMGWYAQPERGGFFQGVVAGHFANEGLEVTLKNGGPQNTAGAMLAAGEADIADLRLEESLALIEKGFPIVLVAAYMQHDPQAIMVRESSPVMTMADLDGRRVMARPGIPFLEVIKKKFDIDFSLIPLSGNAALFLSDPEIAQQCFITNEPFYADREGIKVRTMTLSSIGFDLFRVIGVRKSYAEKNPEIVKGFLRGMIAGWEDYLTAEDVTAAHDMIKQMNPTLDEAGMDFAREVMIREKLIEGKENPHGIGWLDVARLDEVMNELYEIGFLKKKIDIEASTDLSFLESL</sequence>
<evidence type="ECO:0000313" key="4">
    <source>
        <dbReference type="Proteomes" id="UP000526501"/>
    </source>
</evidence>
<keyword evidence="4" id="KW-1185">Reference proteome</keyword>
<feature type="chain" id="PRO_5030642631" evidence="1">
    <location>
        <begin position="20"/>
        <end position="325"/>
    </location>
</feature>